<dbReference type="OrthoDB" id="9801472at2"/>
<dbReference type="NCBIfam" id="TIGR00231">
    <property type="entry name" value="small_GTP"/>
    <property type="match status" value="1"/>
</dbReference>
<dbReference type="InterPro" id="IPR014721">
    <property type="entry name" value="Ribsml_uS5_D2-typ_fold_subgr"/>
</dbReference>
<dbReference type="SUPFAM" id="SSF52540">
    <property type="entry name" value="P-loop containing nucleoside triphosphate hydrolases"/>
    <property type="match status" value="1"/>
</dbReference>
<dbReference type="Pfam" id="PF03764">
    <property type="entry name" value="EFG_IV"/>
    <property type="match status" value="1"/>
</dbReference>
<dbReference type="Pfam" id="PF22042">
    <property type="entry name" value="EF-G_D2"/>
    <property type="match status" value="1"/>
</dbReference>
<accession>A0A1T5LCE0</accession>
<dbReference type="GO" id="GO:0046677">
    <property type="term" value="P:response to antibiotic"/>
    <property type="evidence" value="ECO:0007669"/>
    <property type="project" value="UniProtKB-KW"/>
</dbReference>
<dbReference type="Gene3D" id="3.40.50.300">
    <property type="entry name" value="P-loop containing nucleotide triphosphate hydrolases"/>
    <property type="match status" value="1"/>
</dbReference>
<evidence type="ECO:0000256" key="4">
    <source>
        <dbReference type="ARBA" id="ARBA00023134"/>
    </source>
</evidence>
<keyword evidence="3" id="KW-0648">Protein biosynthesis</keyword>
<dbReference type="PANTHER" id="PTHR43261:SF1">
    <property type="entry name" value="RIBOSOME-RELEASING FACTOR 2, MITOCHONDRIAL"/>
    <property type="match status" value="1"/>
</dbReference>
<evidence type="ECO:0000256" key="5">
    <source>
        <dbReference type="ARBA" id="ARBA00023251"/>
    </source>
</evidence>
<dbReference type="InterPro" id="IPR027417">
    <property type="entry name" value="P-loop_NTPase"/>
</dbReference>
<dbReference type="SUPFAM" id="SSF54211">
    <property type="entry name" value="Ribosomal protein S5 domain 2-like"/>
    <property type="match status" value="1"/>
</dbReference>
<dbReference type="InterPro" id="IPR035647">
    <property type="entry name" value="EFG_III/V"/>
</dbReference>
<dbReference type="EMBL" id="FUZT01000006">
    <property type="protein sequence ID" value="SKC73630.1"/>
    <property type="molecule type" value="Genomic_DNA"/>
</dbReference>
<protein>
    <submittedName>
        <fullName evidence="7">Small GTP-binding protein domain-containing protein</fullName>
    </submittedName>
</protein>
<dbReference type="InterPro" id="IPR000795">
    <property type="entry name" value="T_Tr_GTP-bd_dom"/>
</dbReference>
<dbReference type="SUPFAM" id="SSF54980">
    <property type="entry name" value="EF-G C-terminal domain-like"/>
    <property type="match status" value="2"/>
</dbReference>
<dbReference type="Proteomes" id="UP000190285">
    <property type="component" value="Unassembled WGS sequence"/>
</dbReference>
<feature type="domain" description="Tr-type G" evidence="6">
    <location>
        <begin position="1"/>
        <end position="233"/>
    </location>
</feature>
<evidence type="ECO:0000256" key="2">
    <source>
        <dbReference type="ARBA" id="ARBA00022741"/>
    </source>
</evidence>
<dbReference type="InterPro" id="IPR005225">
    <property type="entry name" value="Small_GTP-bd"/>
</dbReference>
<reference evidence="7 8" key="1">
    <citation type="submission" date="2017-02" db="EMBL/GenBank/DDBJ databases">
        <authorList>
            <person name="Peterson S.W."/>
        </authorList>
    </citation>
    <scope>NUCLEOTIDE SEQUENCE [LARGE SCALE GENOMIC DNA]</scope>
    <source>
        <strain evidence="7 8">M1</strain>
    </source>
</reference>
<dbReference type="GO" id="GO:0006412">
    <property type="term" value="P:translation"/>
    <property type="evidence" value="ECO:0007669"/>
    <property type="project" value="UniProtKB-KW"/>
</dbReference>
<dbReference type="SMART" id="SM00889">
    <property type="entry name" value="EFG_IV"/>
    <property type="match status" value="1"/>
</dbReference>
<comment type="function">
    <text evidence="1">Abolishes the inhibitory effect of tetracyclin on protein synthesis by a non-covalent modification of the ribosomes.</text>
</comment>
<dbReference type="GO" id="GO:0003924">
    <property type="term" value="F:GTPase activity"/>
    <property type="evidence" value="ECO:0007669"/>
    <property type="project" value="InterPro"/>
</dbReference>
<dbReference type="AlphaFoldDB" id="A0A1T5LCE0"/>
<dbReference type="InterPro" id="IPR009000">
    <property type="entry name" value="Transl_B-barrel_sf"/>
</dbReference>
<dbReference type="Gene3D" id="3.30.70.870">
    <property type="entry name" value="Elongation Factor G (Translational Gtpase), domain 3"/>
    <property type="match status" value="1"/>
</dbReference>
<proteinExistence type="predicted"/>
<evidence type="ECO:0000256" key="1">
    <source>
        <dbReference type="ARBA" id="ARBA00003987"/>
    </source>
</evidence>
<dbReference type="InterPro" id="IPR005517">
    <property type="entry name" value="Transl_elong_EFG/EF2_IV"/>
</dbReference>
<dbReference type="Pfam" id="PF00679">
    <property type="entry name" value="EFG_C"/>
    <property type="match status" value="1"/>
</dbReference>
<keyword evidence="8" id="KW-1185">Reference proteome</keyword>
<dbReference type="PROSITE" id="PS51722">
    <property type="entry name" value="G_TR_2"/>
    <property type="match status" value="1"/>
</dbReference>
<organism evidence="7 8">
    <name type="scientific">Maledivibacter halophilus</name>
    <dbReference type="NCBI Taxonomy" id="36842"/>
    <lineage>
        <taxon>Bacteria</taxon>
        <taxon>Bacillati</taxon>
        <taxon>Bacillota</taxon>
        <taxon>Clostridia</taxon>
        <taxon>Peptostreptococcales</taxon>
        <taxon>Caminicellaceae</taxon>
        <taxon>Maledivibacter</taxon>
    </lineage>
</organism>
<evidence type="ECO:0000256" key="3">
    <source>
        <dbReference type="ARBA" id="ARBA00022917"/>
    </source>
</evidence>
<dbReference type="PRINTS" id="PR01037">
    <property type="entry name" value="TCRTETOQM"/>
</dbReference>
<dbReference type="CDD" id="cd03711">
    <property type="entry name" value="Tet_C"/>
    <property type="match status" value="1"/>
</dbReference>
<dbReference type="Pfam" id="PF00009">
    <property type="entry name" value="GTP_EFTU"/>
    <property type="match status" value="1"/>
</dbReference>
<dbReference type="STRING" id="36842.SAMN02194393_02750"/>
<dbReference type="SMART" id="SM00838">
    <property type="entry name" value="EFG_C"/>
    <property type="match status" value="1"/>
</dbReference>
<gene>
    <name evidence="7" type="ORF">SAMN02194393_02750</name>
</gene>
<sequence length="648" mass="74225">MNKTIGVLAHVDAGKTTFSEDLLYHTKTVRNRGRVDHKNSYLDTHEIEKERGITIFSDQAVIEYKGSTYYLIDTPGHVDFSPEMERSIMVMDYAIIIISAVEGIQGHTETVWQLLRKHKVPTFFFINKTDRVGANVERVLEEIKIDLTPDICYIQGFLDDGLDEEIIEFIAERDEELLELYMEDKYNKDLWTDRMKKMIKKNLIYMCSSGSALQDKGVSEFLDSINCLTETEYMDGEFKARIYKIGHENSGTKITYMKILSGSIKVRDEIRYTYNEEEISEKISQIRIYNGVKYKTVDSAGAGQLIAVMGLSKTFAGQGLGNMSKEIQYNIVPTLKSKVIFDSSLNIKEVVKAFKILDKEDPSLKVTWEEKLQEIHIHVMGPIQLEILEKIVKDRFGFSVEFGRPNILYKETIKNKVIGYGHFEPLGHYAEVHLKIEPAERNSGLRFENLCHVDHLTSGNQNLVRYHIYEREHKGILAGSPLTDVKISLLTGRAHNKHTSGGDFRQATYRALRQGLEKADNILLEPYYDFKIKVDLDYMGRVLSDIQKCSGTFKNPESKDRKVTIKGRAPVATFMNYPKELVAFTSGRGMINLYFGGYDICHNEDEVTEEINYDKNADIEYSSSSIFCSKGKGYVVPWNKAEEKMHCL</sequence>
<dbReference type="Gene3D" id="3.30.70.240">
    <property type="match status" value="1"/>
</dbReference>
<dbReference type="Gene3D" id="2.40.30.10">
    <property type="entry name" value="Translation factors"/>
    <property type="match status" value="1"/>
</dbReference>
<dbReference type="InterPro" id="IPR000640">
    <property type="entry name" value="EFG_V-like"/>
</dbReference>
<name>A0A1T5LCE0_9FIRM</name>
<keyword evidence="4" id="KW-0342">GTP-binding</keyword>
<evidence type="ECO:0000259" key="6">
    <source>
        <dbReference type="PROSITE" id="PS51722"/>
    </source>
</evidence>
<dbReference type="GO" id="GO:0032790">
    <property type="term" value="P:ribosome disassembly"/>
    <property type="evidence" value="ECO:0007669"/>
    <property type="project" value="TreeGrafter"/>
</dbReference>
<dbReference type="RefSeq" id="WP_079492322.1">
    <property type="nucleotide sequence ID" value="NZ_FUZT01000006.1"/>
</dbReference>
<keyword evidence="5" id="KW-0046">Antibiotic resistance</keyword>
<dbReference type="PRINTS" id="PR00315">
    <property type="entry name" value="ELONGATNFCT"/>
</dbReference>
<dbReference type="PANTHER" id="PTHR43261">
    <property type="entry name" value="TRANSLATION ELONGATION FACTOR G-RELATED"/>
    <property type="match status" value="1"/>
</dbReference>
<dbReference type="InterPro" id="IPR053905">
    <property type="entry name" value="EF-G-like_DII"/>
</dbReference>
<evidence type="ECO:0000313" key="8">
    <source>
        <dbReference type="Proteomes" id="UP000190285"/>
    </source>
</evidence>
<dbReference type="GO" id="GO:0005525">
    <property type="term" value="F:GTP binding"/>
    <property type="evidence" value="ECO:0007669"/>
    <property type="project" value="UniProtKB-KW"/>
</dbReference>
<keyword evidence="2" id="KW-0547">Nucleotide-binding</keyword>
<dbReference type="SUPFAM" id="SSF50447">
    <property type="entry name" value="Translation proteins"/>
    <property type="match status" value="1"/>
</dbReference>
<evidence type="ECO:0000313" key="7">
    <source>
        <dbReference type="EMBL" id="SKC73630.1"/>
    </source>
</evidence>
<dbReference type="Gene3D" id="3.30.230.10">
    <property type="match status" value="1"/>
</dbReference>
<dbReference type="InterPro" id="IPR020568">
    <property type="entry name" value="Ribosomal_Su5_D2-typ_SF"/>
</dbReference>
<dbReference type="InterPro" id="IPR035650">
    <property type="entry name" value="Tet_C"/>
</dbReference>